<dbReference type="SMART" id="SM00198">
    <property type="entry name" value="SCP"/>
    <property type="match status" value="1"/>
</dbReference>
<dbReference type="InterPro" id="IPR014044">
    <property type="entry name" value="CAP_dom"/>
</dbReference>
<accession>A0A0M4EP26</accession>
<dbReference type="OrthoDB" id="414826at2759"/>
<evidence type="ECO:0000313" key="8">
    <source>
        <dbReference type="Proteomes" id="UP000494163"/>
    </source>
</evidence>
<comment type="similarity">
    <text evidence="2">Belongs to the CRISP family.</text>
</comment>
<feature type="chain" id="PRO_5005793555" evidence="5">
    <location>
        <begin position="20"/>
        <end position="294"/>
    </location>
</feature>
<dbReference type="EMBL" id="CP012525">
    <property type="protein sequence ID" value="ALC43805.1"/>
    <property type="molecule type" value="Genomic_DNA"/>
</dbReference>
<evidence type="ECO:0000256" key="5">
    <source>
        <dbReference type="SAM" id="SignalP"/>
    </source>
</evidence>
<dbReference type="AlphaFoldDB" id="A0A0M4EP26"/>
<evidence type="ECO:0000256" key="1">
    <source>
        <dbReference type="ARBA" id="ARBA00004613"/>
    </source>
</evidence>
<name>A0A0M4EP26_DROBS</name>
<dbReference type="Pfam" id="PF00188">
    <property type="entry name" value="CAP"/>
    <property type="match status" value="1"/>
</dbReference>
<dbReference type="Proteomes" id="UP000494163">
    <property type="component" value="Chromosome 3L"/>
</dbReference>
<dbReference type="InterPro" id="IPR035940">
    <property type="entry name" value="CAP_sf"/>
</dbReference>
<feature type="domain" description="SCP" evidence="6">
    <location>
        <begin position="77"/>
        <end position="264"/>
    </location>
</feature>
<gene>
    <name evidence="7" type="ORF">Dbus_chr3Lg971</name>
</gene>
<dbReference type="PIRSF" id="PIRSF038921">
    <property type="entry name" value="P14a"/>
    <property type="match status" value="1"/>
</dbReference>
<dbReference type="InterPro" id="IPR034763">
    <property type="entry name" value="P14a_insect"/>
</dbReference>
<feature type="signal peptide" evidence="5">
    <location>
        <begin position="1"/>
        <end position="19"/>
    </location>
</feature>
<dbReference type="InterPro" id="IPR001283">
    <property type="entry name" value="CRISP-related"/>
</dbReference>
<keyword evidence="8" id="KW-1185">Reference proteome</keyword>
<sequence>MNIWLLVSMLLCVSQQLLAAKVPDPVAVGALPTGRNNSYCEPQLCARGKQHVACDKSLNEAQRTCSVEQAQLLNLTNYADVIVKTHNELRQRLASGKNMTLPRAARMVAMQWSEELATLASYNSRMCQAKHDACRNTANFKRSGQNIIVSNCSWRRTLTLLIAQVFNLTRLVENELMDKLYPELLQLGVRSWWAEHSNGSNIMNEADVEHYSCTYKRPQHLFRHFAVMAVENNTHVGCAGVRYLTKQLTHFKLTCNYAEDFVCGKQIYHTRSSACQTGPNPHHKALCSKKETFA</sequence>
<evidence type="ECO:0000256" key="2">
    <source>
        <dbReference type="ARBA" id="ARBA00009923"/>
    </source>
</evidence>
<keyword evidence="4 5" id="KW-0732">Signal</keyword>
<evidence type="ECO:0000256" key="4">
    <source>
        <dbReference type="ARBA" id="ARBA00022729"/>
    </source>
</evidence>
<organism evidence="7 8">
    <name type="scientific">Drosophila busckii</name>
    <name type="common">Fruit fly</name>
    <dbReference type="NCBI Taxonomy" id="30019"/>
    <lineage>
        <taxon>Eukaryota</taxon>
        <taxon>Metazoa</taxon>
        <taxon>Ecdysozoa</taxon>
        <taxon>Arthropoda</taxon>
        <taxon>Hexapoda</taxon>
        <taxon>Insecta</taxon>
        <taxon>Pterygota</taxon>
        <taxon>Neoptera</taxon>
        <taxon>Endopterygota</taxon>
        <taxon>Diptera</taxon>
        <taxon>Brachycera</taxon>
        <taxon>Muscomorpha</taxon>
        <taxon>Ephydroidea</taxon>
        <taxon>Drosophilidae</taxon>
        <taxon>Drosophila</taxon>
    </lineage>
</organism>
<protein>
    <submittedName>
        <fullName evidence="7">Maker688</fullName>
    </submittedName>
</protein>
<comment type="subcellular location">
    <subcellularLocation>
        <location evidence="1">Secreted</location>
    </subcellularLocation>
</comment>
<dbReference type="SUPFAM" id="SSF55797">
    <property type="entry name" value="PR-1-like"/>
    <property type="match status" value="1"/>
</dbReference>
<evidence type="ECO:0000259" key="6">
    <source>
        <dbReference type="SMART" id="SM00198"/>
    </source>
</evidence>
<dbReference type="STRING" id="30019.A0A0M4EP26"/>
<evidence type="ECO:0000313" key="7">
    <source>
        <dbReference type="EMBL" id="ALC43805.1"/>
    </source>
</evidence>
<dbReference type="Gene3D" id="3.40.33.10">
    <property type="entry name" value="CAP"/>
    <property type="match status" value="1"/>
</dbReference>
<dbReference type="PANTHER" id="PTHR10334">
    <property type="entry name" value="CYSTEINE-RICH SECRETORY PROTEIN-RELATED"/>
    <property type="match status" value="1"/>
</dbReference>
<proteinExistence type="inferred from homology"/>
<dbReference type="CDD" id="cd05380">
    <property type="entry name" value="CAP_euk"/>
    <property type="match status" value="1"/>
</dbReference>
<reference evidence="7 8" key="1">
    <citation type="submission" date="2015-08" db="EMBL/GenBank/DDBJ databases">
        <title>Ancestral chromatin configuration constrains chromatin evolution on differentiating sex chromosomes in Drosophila.</title>
        <authorList>
            <person name="Zhou Q."/>
            <person name="Bachtrog D."/>
        </authorList>
    </citation>
    <scope>NUCLEOTIDE SEQUENCE [LARGE SCALE GENOMIC DNA]</scope>
    <source>
        <tissue evidence="7">Whole larvae</tissue>
    </source>
</reference>
<dbReference type="GO" id="GO:0005576">
    <property type="term" value="C:extracellular region"/>
    <property type="evidence" value="ECO:0007669"/>
    <property type="project" value="UniProtKB-SubCell"/>
</dbReference>
<keyword evidence="3" id="KW-0964">Secreted</keyword>
<evidence type="ECO:0000256" key="3">
    <source>
        <dbReference type="ARBA" id="ARBA00022525"/>
    </source>
</evidence>
<dbReference type="OMA" id="NYARAPV"/>